<accession>X0Y0X2</accession>
<gene>
    <name evidence="1" type="ORF">S01H1_66006</name>
</gene>
<dbReference type="GO" id="GO:0008887">
    <property type="term" value="F:glycerate kinase activity"/>
    <property type="evidence" value="ECO:0007669"/>
    <property type="project" value="InterPro"/>
</dbReference>
<dbReference type="InterPro" id="IPR004381">
    <property type="entry name" value="Glycerate_kinase"/>
</dbReference>
<evidence type="ECO:0008006" key="2">
    <source>
        <dbReference type="Google" id="ProtNLM"/>
    </source>
</evidence>
<dbReference type="PANTHER" id="PTHR21599">
    <property type="entry name" value="GLYCERATE KINASE"/>
    <property type="match status" value="1"/>
</dbReference>
<feature type="non-terminal residue" evidence="1">
    <location>
        <position position="212"/>
    </location>
</feature>
<dbReference type="SUPFAM" id="SSF110738">
    <property type="entry name" value="Glycerate kinase I"/>
    <property type="match status" value="1"/>
</dbReference>
<dbReference type="GO" id="GO:0031388">
    <property type="term" value="P:organic acid phosphorylation"/>
    <property type="evidence" value="ECO:0007669"/>
    <property type="project" value="InterPro"/>
</dbReference>
<dbReference type="EMBL" id="BARS01043620">
    <property type="protein sequence ID" value="GAG40997.1"/>
    <property type="molecule type" value="Genomic_DNA"/>
</dbReference>
<comment type="caution">
    <text evidence="1">The sequence shown here is derived from an EMBL/GenBank/DDBJ whole genome shotgun (WGS) entry which is preliminary data.</text>
</comment>
<organism evidence="1">
    <name type="scientific">marine sediment metagenome</name>
    <dbReference type="NCBI Taxonomy" id="412755"/>
    <lineage>
        <taxon>unclassified sequences</taxon>
        <taxon>metagenomes</taxon>
        <taxon>ecological metagenomes</taxon>
    </lineage>
</organism>
<dbReference type="Pfam" id="PF02595">
    <property type="entry name" value="Gly_kinase"/>
    <property type="match status" value="1"/>
</dbReference>
<name>X0Y0X2_9ZZZZ</name>
<dbReference type="Gene3D" id="3.90.1510.10">
    <property type="entry name" value="Glycerate kinase, domain 2"/>
    <property type="match status" value="1"/>
</dbReference>
<dbReference type="NCBIfam" id="TIGR00045">
    <property type="entry name" value="glycerate kinase"/>
    <property type="match status" value="1"/>
</dbReference>
<dbReference type="AlphaFoldDB" id="X0Y0X2"/>
<dbReference type="InterPro" id="IPR018193">
    <property type="entry name" value="Glyc_kinase_flavodox-like_fold"/>
</dbReference>
<reference evidence="1" key="1">
    <citation type="journal article" date="2014" name="Front. Microbiol.">
        <title>High frequency of phylogenetically diverse reductive dehalogenase-homologous genes in deep subseafloor sedimentary metagenomes.</title>
        <authorList>
            <person name="Kawai M."/>
            <person name="Futagami T."/>
            <person name="Toyoda A."/>
            <person name="Takaki Y."/>
            <person name="Nishi S."/>
            <person name="Hori S."/>
            <person name="Arai W."/>
            <person name="Tsubouchi T."/>
            <person name="Morono Y."/>
            <person name="Uchiyama I."/>
            <person name="Ito T."/>
            <person name="Fujiyama A."/>
            <person name="Inagaki F."/>
            <person name="Takami H."/>
        </authorList>
    </citation>
    <scope>NUCLEOTIDE SEQUENCE</scope>
    <source>
        <strain evidence="1">Expedition CK06-06</strain>
    </source>
</reference>
<sequence length="212" mass="21694">MKIVIAPDDFKGNITALQVAQAIDKGIKRMVPEAITVLKPMADGGGGTVQALVDATGGKMMATEVTDPLGGRVIAHWGILSGETTAVIEMAAASGLPLVPPEKRNPLITTTYGTGELIKAALDNGCRKLIIGIGGSATNDGGAGMAQALGARFLDTKRKALPFGGAALAKLEHIDVTNLDPRLANFDVLLASDVNNPLCGPQGASAVYGPQK</sequence>
<evidence type="ECO:0000313" key="1">
    <source>
        <dbReference type="EMBL" id="GAG40997.1"/>
    </source>
</evidence>
<proteinExistence type="predicted"/>
<protein>
    <recommendedName>
        <fullName evidence="2">Glycerate kinase</fullName>
    </recommendedName>
</protein>
<dbReference type="InterPro" id="IPR036129">
    <property type="entry name" value="Glycerate_kinase_sf"/>
</dbReference>
<dbReference type="PANTHER" id="PTHR21599:SF0">
    <property type="entry name" value="GLYCERATE KINASE"/>
    <property type="match status" value="1"/>
</dbReference>